<organism evidence="4">
    <name type="scientific">Selaginella moellendorffii</name>
    <name type="common">Spikemoss</name>
    <dbReference type="NCBI Taxonomy" id="88036"/>
    <lineage>
        <taxon>Eukaryota</taxon>
        <taxon>Viridiplantae</taxon>
        <taxon>Streptophyta</taxon>
        <taxon>Embryophyta</taxon>
        <taxon>Tracheophyta</taxon>
        <taxon>Lycopodiopsida</taxon>
        <taxon>Selaginellales</taxon>
        <taxon>Selaginellaceae</taxon>
        <taxon>Selaginella</taxon>
    </lineage>
</organism>
<dbReference type="InParanoid" id="D8QT39"/>
<dbReference type="KEGG" id="smo:SELMODRAFT_403954"/>
<feature type="compositionally biased region" description="Pro residues" evidence="1">
    <location>
        <begin position="147"/>
        <end position="163"/>
    </location>
</feature>
<gene>
    <name evidence="3" type="ORF">SELMODRAFT_403954</name>
</gene>
<proteinExistence type="predicted"/>
<feature type="region of interest" description="Disordered" evidence="1">
    <location>
        <begin position="34"/>
        <end position="73"/>
    </location>
</feature>
<sequence length="630" mass="65944">MGQPSPAKYSRSRLFVWTVHPKLTGPTARAFRDDRKRACAPPARGSGQGILTRCPGHGGGPDVSPPLKSSLESSKEGSVSYIVISRSQSPRMKMRKHHCARLKHAKGQIFTCGMFGTCSDSVLSPRTPPPALVISSPLPTAAAAANLPPPPPPPAPAAAPPPKSNAAVPEKPKAAPLAEVLALPPSPDTVAQEKILSQWDFGLKQQMVQLRERESEMIKAAAAAAVAAAEPKSASAGNKDDSSPQEAGFFKERYVGLVDRDLSPFQSSRTAPPAPAANPAPPAADQSLDSLTKDTACGRFAKASLRSLRVLAEESDRNKRAIIAAGVPDSLIALLLSSSPEIEKRDILREALALLAALADDEHTQDLIARSRLLPAIESDLRRRSTDAWILLCKLSANESAVDPAASSGILGACVALLKDPSAEAKLVRLALKSMLGICLSKPNRIPAVKAGAVEALLDTLVDLHGVDGGEFCSKSGIVVNVERALATLELLCTSSEGRAAICSQPNFISELVGLVLGVSERATEYAAGVLCAVLCDNLGSEDGTTAAAASFAAGAARITSSATFNGLGEHSSVQEMAVKGGAPAQMLLVMQSDCSDRARRKAAKLLKALHKYGENHNTIHSDLASTITY</sequence>
<dbReference type="InterPro" id="IPR000225">
    <property type="entry name" value="Armadillo"/>
</dbReference>
<accession>D8QT39</accession>
<evidence type="ECO:0000313" key="4">
    <source>
        <dbReference type="Proteomes" id="UP000001514"/>
    </source>
</evidence>
<dbReference type="InterPro" id="IPR011989">
    <property type="entry name" value="ARM-like"/>
</dbReference>
<dbReference type="PANTHER" id="PTHR47873:SF1">
    <property type="entry name" value="ARM REPEAT SUPERFAMILY PROTEIN"/>
    <property type="match status" value="1"/>
</dbReference>
<dbReference type="Pfam" id="PF25598">
    <property type="entry name" value="ARM_PUB"/>
    <property type="match status" value="1"/>
</dbReference>
<protein>
    <recommendedName>
        <fullName evidence="2">U-box domain-containing protein</fullName>
    </recommendedName>
</protein>
<keyword evidence="4" id="KW-1185">Reference proteome</keyword>
<evidence type="ECO:0000256" key="1">
    <source>
        <dbReference type="SAM" id="MobiDB-lite"/>
    </source>
</evidence>
<dbReference type="HOGENOM" id="CLU_029579_0_0_1"/>
<dbReference type="eggNOG" id="ENOG502SR4R">
    <property type="taxonomic scope" value="Eukaryota"/>
</dbReference>
<dbReference type="AlphaFoldDB" id="D8QT39"/>
<evidence type="ECO:0000313" key="3">
    <source>
        <dbReference type="EMBL" id="EFJ37547.1"/>
    </source>
</evidence>
<feature type="compositionally biased region" description="Pro residues" evidence="1">
    <location>
        <begin position="272"/>
        <end position="282"/>
    </location>
</feature>
<feature type="domain" description="U-box" evidence="2">
    <location>
        <begin position="302"/>
        <end position="535"/>
    </location>
</feature>
<name>D8QT39_SELML</name>
<dbReference type="Gene3D" id="1.25.10.10">
    <property type="entry name" value="Leucine-rich Repeat Variant"/>
    <property type="match status" value="2"/>
</dbReference>
<dbReference type="InterPro" id="IPR058678">
    <property type="entry name" value="ARM_PUB"/>
</dbReference>
<reference evidence="3 4" key="1">
    <citation type="journal article" date="2011" name="Science">
        <title>The Selaginella genome identifies genetic changes associated with the evolution of vascular plants.</title>
        <authorList>
            <person name="Banks J.A."/>
            <person name="Nishiyama T."/>
            <person name="Hasebe M."/>
            <person name="Bowman J.L."/>
            <person name="Gribskov M."/>
            <person name="dePamphilis C."/>
            <person name="Albert V.A."/>
            <person name="Aono N."/>
            <person name="Aoyama T."/>
            <person name="Ambrose B.A."/>
            <person name="Ashton N.W."/>
            <person name="Axtell M.J."/>
            <person name="Barker E."/>
            <person name="Barker M.S."/>
            <person name="Bennetzen J.L."/>
            <person name="Bonawitz N.D."/>
            <person name="Chapple C."/>
            <person name="Cheng C."/>
            <person name="Correa L.G."/>
            <person name="Dacre M."/>
            <person name="DeBarry J."/>
            <person name="Dreyer I."/>
            <person name="Elias M."/>
            <person name="Engstrom E.M."/>
            <person name="Estelle M."/>
            <person name="Feng L."/>
            <person name="Finet C."/>
            <person name="Floyd S.K."/>
            <person name="Frommer W.B."/>
            <person name="Fujita T."/>
            <person name="Gramzow L."/>
            <person name="Gutensohn M."/>
            <person name="Harholt J."/>
            <person name="Hattori M."/>
            <person name="Heyl A."/>
            <person name="Hirai T."/>
            <person name="Hiwatashi Y."/>
            <person name="Ishikawa M."/>
            <person name="Iwata M."/>
            <person name="Karol K.G."/>
            <person name="Koehler B."/>
            <person name="Kolukisaoglu U."/>
            <person name="Kubo M."/>
            <person name="Kurata T."/>
            <person name="Lalonde S."/>
            <person name="Li K."/>
            <person name="Li Y."/>
            <person name="Litt A."/>
            <person name="Lyons E."/>
            <person name="Manning G."/>
            <person name="Maruyama T."/>
            <person name="Michael T.P."/>
            <person name="Mikami K."/>
            <person name="Miyazaki S."/>
            <person name="Morinaga S."/>
            <person name="Murata T."/>
            <person name="Mueller-Roeber B."/>
            <person name="Nelson D.R."/>
            <person name="Obara M."/>
            <person name="Oguri Y."/>
            <person name="Olmstead R.G."/>
            <person name="Onodera N."/>
            <person name="Petersen B.L."/>
            <person name="Pils B."/>
            <person name="Prigge M."/>
            <person name="Rensing S.A."/>
            <person name="Riano-Pachon D.M."/>
            <person name="Roberts A.W."/>
            <person name="Sato Y."/>
            <person name="Scheller H.V."/>
            <person name="Schulz B."/>
            <person name="Schulz C."/>
            <person name="Shakirov E.V."/>
            <person name="Shibagaki N."/>
            <person name="Shinohara N."/>
            <person name="Shippen D.E."/>
            <person name="Soerensen I."/>
            <person name="Sotooka R."/>
            <person name="Sugimoto N."/>
            <person name="Sugita M."/>
            <person name="Sumikawa N."/>
            <person name="Tanurdzic M."/>
            <person name="Theissen G."/>
            <person name="Ulvskov P."/>
            <person name="Wakazuki S."/>
            <person name="Weng J.K."/>
            <person name="Willats W.W."/>
            <person name="Wipf D."/>
            <person name="Wolf P.G."/>
            <person name="Yang L."/>
            <person name="Zimmer A.D."/>
            <person name="Zhu Q."/>
            <person name="Mitros T."/>
            <person name="Hellsten U."/>
            <person name="Loque D."/>
            <person name="Otillar R."/>
            <person name="Salamov A."/>
            <person name="Schmutz J."/>
            <person name="Shapiro H."/>
            <person name="Lindquist E."/>
            <person name="Lucas S."/>
            <person name="Rokhsar D."/>
            <person name="Grigoriev I.V."/>
        </authorList>
    </citation>
    <scope>NUCLEOTIDE SEQUENCE [LARGE SCALE GENOMIC DNA]</scope>
</reference>
<feature type="region of interest" description="Disordered" evidence="1">
    <location>
        <begin position="264"/>
        <end position="288"/>
    </location>
</feature>
<dbReference type="OMA" id="RENACVI"/>
<dbReference type="Proteomes" id="UP000001514">
    <property type="component" value="Unassembled WGS sequence"/>
</dbReference>
<feature type="region of interest" description="Disordered" evidence="1">
    <location>
        <begin position="143"/>
        <end position="172"/>
    </location>
</feature>
<dbReference type="SMART" id="SM00185">
    <property type="entry name" value="ARM"/>
    <property type="match status" value="3"/>
</dbReference>
<dbReference type="Gramene" id="EFJ37547">
    <property type="protein sequence ID" value="EFJ37547"/>
    <property type="gene ID" value="SELMODRAFT_403954"/>
</dbReference>
<evidence type="ECO:0000259" key="2">
    <source>
        <dbReference type="Pfam" id="PF25598"/>
    </source>
</evidence>
<dbReference type="PANTHER" id="PTHR47873">
    <property type="entry name" value="ARM REPEAT SUPERFAMILY PROTEIN"/>
    <property type="match status" value="1"/>
</dbReference>
<dbReference type="InterPro" id="IPR016024">
    <property type="entry name" value="ARM-type_fold"/>
</dbReference>
<dbReference type="EMBL" id="GL377566">
    <property type="protein sequence ID" value="EFJ37547.1"/>
    <property type="molecule type" value="Genomic_DNA"/>
</dbReference>
<dbReference type="SUPFAM" id="SSF48371">
    <property type="entry name" value="ARM repeat"/>
    <property type="match status" value="1"/>
</dbReference>